<dbReference type="InterPro" id="IPR019787">
    <property type="entry name" value="Znf_PHD-finger"/>
</dbReference>
<proteinExistence type="predicted"/>
<dbReference type="InterPro" id="IPR013083">
    <property type="entry name" value="Znf_RING/FYVE/PHD"/>
</dbReference>
<keyword evidence="12" id="KW-1185">Reference proteome</keyword>
<dbReference type="InterPro" id="IPR001965">
    <property type="entry name" value="Znf_PHD"/>
</dbReference>
<keyword evidence="2" id="KW-0479">Metal-binding</keyword>
<evidence type="ECO:0000256" key="5">
    <source>
        <dbReference type="ARBA" id="ARBA00022833"/>
    </source>
</evidence>
<comment type="subcellular location">
    <subcellularLocation>
        <location evidence="1">Nucleus</location>
    </subcellularLocation>
</comment>
<dbReference type="Gene3D" id="3.30.40.10">
    <property type="entry name" value="Zinc/RING finger domain, C3HC4 (zinc finger)"/>
    <property type="match status" value="2"/>
</dbReference>
<evidence type="ECO:0000313" key="12">
    <source>
        <dbReference type="Proteomes" id="UP001140074"/>
    </source>
</evidence>
<evidence type="ECO:0000256" key="9">
    <source>
        <dbReference type="PROSITE-ProRule" id="PRU00146"/>
    </source>
</evidence>
<dbReference type="SUPFAM" id="SSF57903">
    <property type="entry name" value="FYVE/PHD zinc finger"/>
    <property type="match status" value="3"/>
</dbReference>
<reference evidence="11" key="1">
    <citation type="submission" date="2022-07" db="EMBL/GenBank/DDBJ databases">
        <title>Phylogenomic reconstructions and comparative analyses of Kickxellomycotina fungi.</title>
        <authorList>
            <person name="Reynolds N.K."/>
            <person name="Stajich J.E."/>
            <person name="Barry K."/>
            <person name="Grigoriev I.V."/>
            <person name="Crous P."/>
            <person name="Smith M.E."/>
        </authorList>
    </citation>
    <scope>NUCLEOTIDE SEQUENCE</scope>
    <source>
        <strain evidence="11">RSA 476</strain>
    </source>
</reference>
<evidence type="ECO:0000259" key="10">
    <source>
        <dbReference type="PROSITE" id="PS50016"/>
    </source>
</evidence>
<dbReference type="PANTHER" id="PTHR45888">
    <property type="entry name" value="HL01030P-RELATED"/>
    <property type="match status" value="1"/>
</dbReference>
<evidence type="ECO:0000256" key="1">
    <source>
        <dbReference type="ARBA" id="ARBA00004123"/>
    </source>
</evidence>
<feature type="non-terminal residue" evidence="11">
    <location>
        <position position="779"/>
    </location>
</feature>
<evidence type="ECO:0000256" key="7">
    <source>
        <dbReference type="ARBA" id="ARBA00023163"/>
    </source>
</evidence>
<dbReference type="InterPro" id="IPR011011">
    <property type="entry name" value="Znf_FYVE_PHD"/>
</dbReference>
<accession>A0A9W8IER5</accession>
<evidence type="ECO:0000256" key="6">
    <source>
        <dbReference type="ARBA" id="ARBA00023015"/>
    </source>
</evidence>
<keyword evidence="4 9" id="KW-0863">Zinc-finger</keyword>
<dbReference type="PROSITE" id="PS50016">
    <property type="entry name" value="ZF_PHD_2"/>
    <property type="match status" value="1"/>
</dbReference>
<evidence type="ECO:0000313" key="11">
    <source>
        <dbReference type="EMBL" id="KAJ2861298.1"/>
    </source>
</evidence>
<evidence type="ECO:0000256" key="2">
    <source>
        <dbReference type="ARBA" id="ARBA00022723"/>
    </source>
</evidence>
<dbReference type="GO" id="GO:0005634">
    <property type="term" value="C:nucleus"/>
    <property type="evidence" value="ECO:0007669"/>
    <property type="project" value="UniProtKB-SubCell"/>
</dbReference>
<evidence type="ECO:0000256" key="3">
    <source>
        <dbReference type="ARBA" id="ARBA00022737"/>
    </source>
</evidence>
<feature type="domain" description="PHD-type" evidence="10">
    <location>
        <begin position="309"/>
        <end position="388"/>
    </location>
</feature>
<keyword evidence="7" id="KW-0804">Transcription</keyword>
<comment type="caution">
    <text evidence="11">The sequence shown here is derived from an EMBL/GenBank/DDBJ whole genome shotgun (WGS) entry which is preliminary data.</text>
</comment>
<dbReference type="GO" id="GO:0008270">
    <property type="term" value="F:zinc ion binding"/>
    <property type="evidence" value="ECO:0007669"/>
    <property type="project" value="UniProtKB-KW"/>
</dbReference>
<sequence>MGRDKQRKANKERQKNKTVVAGKTSLSDLVSAGLLQAGAVVVCNSWPFSATVSASGRLDARWTPVPSDFAQPLAGSEFMRAEFDTPSAWATAVCRVMRAQQARTSNGESRVAVNGWTACRVKVASEGSDDVTEITLDTLRREFTARQPVESDESSNAVDGLAQQVAQGLALGCVSQRRAAAAATTAMAPGRKRKSIPDMARHAKLSRVPTADSSDTEIDDVLVRQALDAYQAAADACPRDERKAVGARRRQTLRQAIAAATDVWLNTRRMRHLQTQRVVELGVAATLVSRSSSSLPRLCVACGSAGTALNVCHVCGDNYHGFCVPTSSSADRRFVCPACSVCATCLVADTSELLACDACGLSTHARCSRQRTDKNNGGRWLCDGCVRCLECGFTMDSEVSDWDARVAWAYDSCVCGHCAAQIGRGRVCPECISTYADAASASTMVCCDVCALWVHSACDSSLSPLVYDALITREDAAYVCPTCVQPPESPVDCLPQCLRTIPATRESAEPMSGLVSDTSVKPEIETEAANLLLSLTQSDVRFDYERFALDHLQSRFCQSTGDTRCCSLCGLHGDGFSGPQQLGRLIPFGSNNNAPAPMWAHVECLAWAWGPRSVEVDQRLVRFEGALMDADSNASPQHCALCTRSGPTFHCCAPVPCADSAYHLPCLLVAATLPSASEIQYSAAWRRALCPTHAPKYSAMMPMDDPAVQPPSLADVCVKSQVIYTSVDNIADCFTRIGNLVILAWGSASDMGIPPISIGDLFFPPDGFYIVRYFYLADT</sequence>
<dbReference type="SMART" id="SM00249">
    <property type="entry name" value="PHD"/>
    <property type="match status" value="4"/>
</dbReference>
<keyword evidence="6" id="KW-0805">Transcription regulation</keyword>
<keyword evidence="8" id="KW-0539">Nucleus</keyword>
<evidence type="ECO:0000256" key="4">
    <source>
        <dbReference type="ARBA" id="ARBA00022771"/>
    </source>
</evidence>
<dbReference type="AlphaFoldDB" id="A0A9W8IER5"/>
<dbReference type="EMBL" id="JANBUY010000232">
    <property type="protein sequence ID" value="KAJ2861298.1"/>
    <property type="molecule type" value="Genomic_DNA"/>
</dbReference>
<name>A0A9W8IER5_9FUNG</name>
<protein>
    <recommendedName>
        <fullName evidence="10">PHD-type domain-containing protein</fullName>
    </recommendedName>
</protein>
<keyword evidence="5" id="KW-0862">Zinc</keyword>
<organism evidence="11 12">
    <name type="scientific">Coemansia aciculifera</name>
    <dbReference type="NCBI Taxonomy" id="417176"/>
    <lineage>
        <taxon>Eukaryota</taxon>
        <taxon>Fungi</taxon>
        <taxon>Fungi incertae sedis</taxon>
        <taxon>Zoopagomycota</taxon>
        <taxon>Kickxellomycotina</taxon>
        <taxon>Kickxellomycetes</taxon>
        <taxon>Kickxellales</taxon>
        <taxon>Kickxellaceae</taxon>
        <taxon>Coemansia</taxon>
    </lineage>
</organism>
<gene>
    <name evidence="11" type="ORF">GGH94_004987</name>
</gene>
<evidence type="ECO:0000256" key="8">
    <source>
        <dbReference type="ARBA" id="ARBA00023242"/>
    </source>
</evidence>
<dbReference type="Proteomes" id="UP001140074">
    <property type="component" value="Unassembled WGS sequence"/>
</dbReference>
<dbReference type="PANTHER" id="PTHR45888:SF4">
    <property type="entry name" value="PHD FINGER PROTEIN 10"/>
    <property type="match status" value="1"/>
</dbReference>
<keyword evidence="3" id="KW-0677">Repeat</keyword>